<evidence type="ECO:0000259" key="6">
    <source>
        <dbReference type="Pfam" id="PF02465"/>
    </source>
</evidence>
<keyword evidence="4 5" id="KW-0975">Bacterial flagellum</keyword>
<dbReference type="InterPro" id="IPR040026">
    <property type="entry name" value="FliD"/>
</dbReference>
<evidence type="ECO:0000259" key="7">
    <source>
        <dbReference type="Pfam" id="PF07195"/>
    </source>
</evidence>
<dbReference type="InterPro" id="IPR003481">
    <property type="entry name" value="FliD_N"/>
</dbReference>
<keyword evidence="8" id="KW-0282">Flagellum</keyword>
<evidence type="ECO:0000313" key="8">
    <source>
        <dbReference type="EMBL" id="HEG92687.1"/>
    </source>
</evidence>
<dbReference type="GO" id="GO:0009421">
    <property type="term" value="C:bacterial-type flagellum filament cap"/>
    <property type="evidence" value="ECO:0007669"/>
    <property type="project" value="InterPro"/>
</dbReference>
<dbReference type="GO" id="GO:0005576">
    <property type="term" value="C:extracellular region"/>
    <property type="evidence" value="ECO:0007669"/>
    <property type="project" value="UniProtKB-SubCell"/>
</dbReference>
<comment type="caution">
    <text evidence="8">The sequence shown here is derived from an EMBL/GenBank/DDBJ whole genome shotgun (WGS) entry which is preliminary data.</text>
</comment>
<keyword evidence="3 5" id="KW-0175">Coiled coil</keyword>
<dbReference type="InterPro" id="IPR010809">
    <property type="entry name" value="FliD_C"/>
</dbReference>
<dbReference type="AlphaFoldDB" id="A0A831TF77"/>
<keyword evidence="8" id="KW-0969">Cilium</keyword>
<feature type="domain" description="Flagellar hook-associated protein 2 N-terminal" evidence="6">
    <location>
        <begin position="11"/>
        <end position="107"/>
    </location>
</feature>
<comment type="subcellular location">
    <subcellularLocation>
        <location evidence="5">Secreted</location>
    </subcellularLocation>
    <subcellularLocation>
        <location evidence="5">Bacterial flagellum</location>
    </subcellularLocation>
</comment>
<evidence type="ECO:0000256" key="2">
    <source>
        <dbReference type="ARBA" id="ARBA00011255"/>
    </source>
</evidence>
<evidence type="ECO:0000256" key="1">
    <source>
        <dbReference type="ARBA" id="ARBA00009764"/>
    </source>
</evidence>
<feature type="domain" description="Flagellar hook-associated protein 2 C-terminal" evidence="7">
    <location>
        <begin position="326"/>
        <end position="645"/>
    </location>
</feature>
<keyword evidence="8" id="KW-0966">Cell projection</keyword>
<accession>A0A831TF77</accession>
<dbReference type="Gene3D" id="3.30.70.2120">
    <property type="match status" value="2"/>
</dbReference>
<name>A0A831TF77_9BACT</name>
<dbReference type="GO" id="GO:0009424">
    <property type="term" value="C:bacterial-type flagellum hook"/>
    <property type="evidence" value="ECO:0007669"/>
    <property type="project" value="UniProtKB-UniRule"/>
</dbReference>
<comment type="subunit">
    <text evidence="2 5">Homopentamer.</text>
</comment>
<dbReference type="Pfam" id="PF07196">
    <property type="entry name" value="Flagellin_IN"/>
    <property type="match status" value="2"/>
</dbReference>
<dbReference type="EMBL" id="DSIY01000345">
    <property type="protein sequence ID" value="HEG92687.1"/>
    <property type="molecule type" value="Genomic_DNA"/>
</dbReference>
<protein>
    <recommendedName>
        <fullName evidence="5">Flagellar hook-associated protein 2</fullName>
        <shortName evidence="5">HAP2</shortName>
    </recommendedName>
    <alternativeName>
        <fullName evidence="5">Flagellar cap protein</fullName>
    </alternativeName>
</protein>
<proteinExistence type="inferred from homology"/>
<keyword evidence="5" id="KW-0964">Secreted</keyword>
<feature type="coiled-coil region" evidence="5">
    <location>
        <begin position="608"/>
        <end position="646"/>
    </location>
</feature>
<comment type="similarity">
    <text evidence="1 5">Belongs to the FliD family.</text>
</comment>
<dbReference type="PANTHER" id="PTHR30288">
    <property type="entry name" value="FLAGELLAR CAP/ASSEMBLY PROTEIN FLID"/>
    <property type="match status" value="1"/>
</dbReference>
<evidence type="ECO:0000256" key="5">
    <source>
        <dbReference type="RuleBase" id="RU362066"/>
    </source>
</evidence>
<dbReference type="Pfam" id="PF02465">
    <property type="entry name" value="FliD_N"/>
    <property type="match status" value="1"/>
</dbReference>
<dbReference type="GO" id="GO:0007155">
    <property type="term" value="P:cell adhesion"/>
    <property type="evidence" value="ECO:0007669"/>
    <property type="project" value="InterPro"/>
</dbReference>
<dbReference type="InterPro" id="IPR010810">
    <property type="entry name" value="Flagellin_hook_IN_motif"/>
</dbReference>
<dbReference type="PANTHER" id="PTHR30288:SF0">
    <property type="entry name" value="FLAGELLAR HOOK-ASSOCIATED PROTEIN 2"/>
    <property type="match status" value="1"/>
</dbReference>
<dbReference type="Pfam" id="PF07195">
    <property type="entry name" value="FliD_C"/>
    <property type="match status" value="1"/>
</dbReference>
<reference evidence="8" key="1">
    <citation type="journal article" date="2020" name="mSystems">
        <title>Genome- and Community-Level Interaction Insights into Carbon Utilization and Element Cycling Functions of Hydrothermarchaeota in Hydrothermal Sediment.</title>
        <authorList>
            <person name="Zhou Z."/>
            <person name="Liu Y."/>
            <person name="Xu W."/>
            <person name="Pan J."/>
            <person name="Luo Z.H."/>
            <person name="Li M."/>
        </authorList>
    </citation>
    <scope>NUCLEOTIDE SEQUENCE [LARGE SCALE GENOMIC DNA]</scope>
    <source>
        <strain evidence="8">SpSt-210</strain>
    </source>
</reference>
<evidence type="ECO:0000256" key="3">
    <source>
        <dbReference type="ARBA" id="ARBA00023054"/>
    </source>
</evidence>
<dbReference type="GO" id="GO:0071973">
    <property type="term" value="P:bacterial-type flagellum-dependent cell motility"/>
    <property type="evidence" value="ECO:0007669"/>
    <property type="project" value="TreeGrafter"/>
</dbReference>
<evidence type="ECO:0000256" key="4">
    <source>
        <dbReference type="ARBA" id="ARBA00023143"/>
    </source>
</evidence>
<comment type="function">
    <text evidence="5">Required for morphogenesis and for the elongation of the flagellar filament by facilitating polymerization of the flagellin monomers at the tip of growing filament. Forms a capping structure, which prevents flagellin subunits (transported through the central channel of the flagellum) from leaking out without polymerization at the distal end.</text>
</comment>
<organism evidence="8">
    <name type="scientific">Thermorudis peleae</name>
    <dbReference type="NCBI Taxonomy" id="1382356"/>
    <lineage>
        <taxon>Bacteria</taxon>
        <taxon>Pseudomonadati</taxon>
        <taxon>Thermomicrobiota</taxon>
        <taxon>Thermomicrobia</taxon>
        <taxon>Thermomicrobia incertae sedis</taxon>
        <taxon>Thermorudis</taxon>
    </lineage>
</organism>
<gene>
    <name evidence="8" type="ORF">ENP34_14810</name>
</gene>
<sequence>MSVFRVDGLASGLNTTDIIEKLLQLEQQPIQRLQTRKLEVEAERDAWRDLGARLQNLSSALQPLLLRGTVTAFAVKPSDSNPPFTATAGSGAVPGSYSILVSQLATSTVARSSGAVGADIDPNALLKDGNYRKAITAGSFSINGVSISIDPNADTLNDVIDRINTSGAGVTASLVTVDGRTRLQLAANTPGGPIQLGSGSDTSNFLDATSLLAAPRVGDTVTGTRSLGAVKSGEPLTNAALATAVTAAGTLTINGVEIAYDPAIDSLSTMINRINASSAGVTASYDAATDRVILTSKATGSQTIGLSDTGNLLAALNIDPQNQQLGQNAVYSLDGGATFQYSASNTITDAIPGVSLTLTRTTATAYSFTVQADPEPAVAAVKKFVEQFNSVLSFIQDKTSYDANTKKAGTLMADSAVRSIEATLRRMITSPAVDPAGAYASLSEIGLSFGAIGSAVGTTNQLQLDETKLRNALATNPNAVYDLFAATSSAALTTPGDIVAVAGTPTEAPSSGRYVIISDGAGNLTAEFRDESNNVLWTNTGTITAGGTNSTLIPGLVITAADTLTGAQSEIQVTYREGVIQRLDRYLDSTLGAEGVVSTRGDGFQQSLRQIDIQMERFQARLEDRREQLIRQFAALERLLAEMQQQGAQLGMQLASMMGSGQ</sequence>